<feature type="domain" description="Xylose isomerase-like TIM barrel" evidence="1">
    <location>
        <begin position="22"/>
        <end position="253"/>
    </location>
</feature>
<evidence type="ECO:0000313" key="2">
    <source>
        <dbReference type="EMBL" id="MBM9477298.1"/>
    </source>
</evidence>
<dbReference type="SUPFAM" id="SSF51658">
    <property type="entry name" value="Xylose isomerase-like"/>
    <property type="match status" value="1"/>
</dbReference>
<dbReference type="Proteomes" id="UP000663801">
    <property type="component" value="Unassembled WGS sequence"/>
</dbReference>
<accession>A0A939C125</accession>
<dbReference type="PANTHER" id="PTHR12110">
    <property type="entry name" value="HYDROXYPYRUVATE ISOMERASE"/>
    <property type="match status" value="1"/>
</dbReference>
<dbReference type="InterPro" id="IPR050312">
    <property type="entry name" value="IolE/XylAMocC-like"/>
</dbReference>
<organism evidence="2 3">
    <name type="scientific">Nakamurella flavida</name>
    <dbReference type="NCBI Taxonomy" id="363630"/>
    <lineage>
        <taxon>Bacteria</taxon>
        <taxon>Bacillati</taxon>
        <taxon>Actinomycetota</taxon>
        <taxon>Actinomycetes</taxon>
        <taxon>Nakamurellales</taxon>
        <taxon>Nakamurellaceae</taxon>
        <taxon>Nakamurella</taxon>
    </lineage>
</organism>
<reference evidence="2" key="1">
    <citation type="submission" date="2021-01" db="EMBL/GenBank/DDBJ databases">
        <title>KCTC 19127 draft genome.</title>
        <authorList>
            <person name="An D."/>
        </authorList>
    </citation>
    <scope>NUCLEOTIDE SEQUENCE</scope>
    <source>
        <strain evidence="2">KCTC 19127</strain>
    </source>
</reference>
<dbReference type="EMBL" id="JAERWL010000010">
    <property type="protein sequence ID" value="MBM9477298.1"/>
    <property type="molecule type" value="Genomic_DNA"/>
</dbReference>
<protein>
    <submittedName>
        <fullName evidence="2">Sugar phosphate isomerase/epimerase</fullName>
    </submittedName>
</protein>
<dbReference type="RefSeq" id="WP_205257418.1">
    <property type="nucleotide sequence ID" value="NZ_BAAAPV010000001.1"/>
</dbReference>
<comment type="caution">
    <text evidence="2">The sequence shown here is derived from an EMBL/GenBank/DDBJ whole genome shotgun (WGS) entry which is preliminary data.</text>
</comment>
<keyword evidence="3" id="KW-1185">Reference proteome</keyword>
<dbReference type="GO" id="GO:0016853">
    <property type="term" value="F:isomerase activity"/>
    <property type="evidence" value="ECO:0007669"/>
    <property type="project" value="UniProtKB-KW"/>
</dbReference>
<dbReference type="AlphaFoldDB" id="A0A939C125"/>
<dbReference type="PANTHER" id="PTHR12110:SF21">
    <property type="entry name" value="XYLOSE ISOMERASE-LIKE TIM BARREL DOMAIN-CONTAINING PROTEIN"/>
    <property type="match status" value="1"/>
</dbReference>
<sequence length="292" mass="32415">MVTIAFDPTPLHHDHALLDFPDVVARLGFEHLHLTPHPDFAPFFRYPKADDALVAALRKRVADAGITIPAILPVQRISWPEEPQREAAVRNLRRVIELAADLDVPVINTEFSGRPERSEDSEAGFYRSMETLLPILERTGIRMNIDPHPDDFVEDGLEAWRIIRGLNSSAVGFVYVASHTFHYGDRVDSLIAELGDRLGAVYLADTFDHRRSHGLRYISNPPGNAARVHQHLAIGDGDVDFGALFSALRESGFLDRADAILVSNVFAEDETTMDVSPRQLADIRALVAGTGR</sequence>
<dbReference type="Pfam" id="PF01261">
    <property type="entry name" value="AP_endonuc_2"/>
    <property type="match status" value="1"/>
</dbReference>
<dbReference type="InterPro" id="IPR013022">
    <property type="entry name" value="Xyl_isomerase-like_TIM-brl"/>
</dbReference>
<name>A0A939C125_9ACTN</name>
<evidence type="ECO:0000259" key="1">
    <source>
        <dbReference type="Pfam" id="PF01261"/>
    </source>
</evidence>
<evidence type="ECO:0000313" key="3">
    <source>
        <dbReference type="Proteomes" id="UP000663801"/>
    </source>
</evidence>
<proteinExistence type="predicted"/>
<keyword evidence="2" id="KW-0413">Isomerase</keyword>
<gene>
    <name evidence="2" type="ORF">JL107_12665</name>
</gene>
<dbReference type="Gene3D" id="3.20.20.150">
    <property type="entry name" value="Divalent-metal-dependent TIM barrel enzymes"/>
    <property type="match status" value="1"/>
</dbReference>
<dbReference type="InterPro" id="IPR036237">
    <property type="entry name" value="Xyl_isomerase-like_sf"/>
</dbReference>